<evidence type="ECO:0000313" key="2">
    <source>
        <dbReference type="Proteomes" id="UP000196258"/>
    </source>
</evidence>
<name>A0A1Y4QMJ1_9FIRM</name>
<dbReference type="AlphaFoldDB" id="A0A1Y4QMJ1"/>
<dbReference type="RefSeq" id="WP_087254737.1">
    <property type="nucleotide sequence ID" value="NZ_CATZTT010000064.1"/>
</dbReference>
<comment type="caution">
    <text evidence="1">The sequence shown here is derived from an EMBL/GenBank/DDBJ whole genome shotgun (WGS) entry which is preliminary data.</text>
</comment>
<proteinExistence type="predicted"/>
<accession>A0A1Y4QMJ1</accession>
<evidence type="ECO:0000313" key="1">
    <source>
        <dbReference type="EMBL" id="OUQ06191.1"/>
    </source>
</evidence>
<organism evidence="1 2">
    <name type="scientific">Thomasclavelia spiroformis</name>
    <dbReference type="NCBI Taxonomy" id="29348"/>
    <lineage>
        <taxon>Bacteria</taxon>
        <taxon>Bacillati</taxon>
        <taxon>Bacillota</taxon>
        <taxon>Erysipelotrichia</taxon>
        <taxon>Erysipelotrichales</taxon>
        <taxon>Coprobacillaceae</taxon>
        <taxon>Thomasclavelia</taxon>
    </lineage>
</organism>
<dbReference type="EMBL" id="NFLB01000002">
    <property type="protein sequence ID" value="OUQ06191.1"/>
    <property type="molecule type" value="Genomic_DNA"/>
</dbReference>
<protein>
    <submittedName>
        <fullName evidence="1">Uncharacterized protein</fullName>
    </submittedName>
</protein>
<dbReference type="Proteomes" id="UP000196258">
    <property type="component" value="Unassembled WGS sequence"/>
</dbReference>
<sequence length="139" mass="16228">MNMVIDELEVNYDGFYKGYATGFVTIDNQQSYPFLYRIYSPKNGESWKLVSIENITDLSEDEFKSIESNIKDSISKDVYYDLVIEKNITGYSNKMIYELLDRNKISFSNICTVSLDKKRIVVEMENGDSIYLIDDFNMI</sequence>
<gene>
    <name evidence="1" type="ORF">B5E91_02665</name>
</gene>
<reference evidence="2" key="1">
    <citation type="submission" date="2017-04" db="EMBL/GenBank/DDBJ databases">
        <title>Function of individual gut microbiota members based on whole genome sequencing of pure cultures obtained from chicken caecum.</title>
        <authorList>
            <person name="Medvecky M."/>
            <person name="Cejkova D."/>
            <person name="Polansky O."/>
            <person name="Karasova D."/>
            <person name="Kubasova T."/>
            <person name="Cizek A."/>
            <person name="Rychlik I."/>
        </authorList>
    </citation>
    <scope>NUCLEOTIDE SEQUENCE [LARGE SCALE GENOMIC DNA]</scope>
    <source>
        <strain evidence="2">An149</strain>
    </source>
</reference>